<evidence type="ECO:0000313" key="3">
    <source>
        <dbReference type="Proteomes" id="UP000281094"/>
    </source>
</evidence>
<sequence length="149" mass="16389">MRAWAEHIPFDYAAAAEMSGLKEHSIRGKASKQGWIIRQGHRGRAGEAELARLRDRLWARLDAATDRAIGEPLPKADIDAIHVLLRAVDKLETACERADTGVRPEETEKLTAVLARINDRIVELAGEMAERQTGEEPPTSLAAGSDDRS</sequence>
<accession>A0A3L7JAQ5</accession>
<evidence type="ECO:0000256" key="1">
    <source>
        <dbReference type="SAM" id="MobiDB-lite"/>
    </source>
</evidence>
<evidence type="ECO:0008006" key="4">
    <source>
        <dbReference type="Google" id="ProtNLM"/>
    </source>
</evidence>
<protein>
    <recommendedName>
        <fullName evidence="4">DUF1441 family protein</fullName>
    </recommendedName>
</protein>
<evidence type="ECO:0000313" key="2">
    <source>
        <dbReference type="EMBL" id="RLQ87529.1"/>
    </source>
</evidence>
<dbReference type="Proteomes" id="UP000281094">
    <property type="component" value="Unassembled WGS sequence"/>
</dbReference>
<reference evidence="2 3" key="1">
    <citation type="submission" date="2018-10" db="EMBL/GenBank/DDBJ databases">
        <title>Notoacmeibacter sp. M2BS9Y-3-1, whole genome shotgun sequence.</title>
        <authorList>
            <person name="Tuo L."/>
        </authorList>
    </citation>
    <scope>NUCLEOTIDE SEQUENCE [LARGE SCALE GENOMIC DNA]</scope>
    <source>
        <strain evidence="2 3">M2BS9Y-3-1</strain>
    </source>
</reference>
<feature type="region of interest" description="Disordered" evidence="1">
    <location>
        <begin position="127"/>
        <end position="149"/>
    </location>
</feature>
<gene>
    <name evidence="2" type="ORF">D8780_04215</name>
</gene>
<dbReference type="EMBL" id="RCWN01000001">
    <property type="protein sequence ID" value="RLQ87529.1"/>
    <property type="molecule type" value="Genomic_DNA"/>
</dbReference>
<organism evidence="2 3">
    <name type="scientific">Notoacmeibacter ruber</name>
    <dbReference type="NCBI Taxonomy" id="2670375"/>
    <lineage>
        <taxon>Bacteria</taxon>
        <taxon>Pseudomonadati</taxon>
        <taxon>Pseudomonadota</taxon>
        <taxon>Alphaproteobacteria</taxon>
        <taxon>Hyphomicrobiales</taxon>
        <taxon>Notoacmeibacteraceae</taxon>
        <taxon>Notoacmeibacter</taxon>
    </lineage>
</organism>
<comment type="caution">
    <text evidence="2">The sequence shown here is derived from an EMBL/GenBank/DDBJ whole genome shotgun (WGS) entry which is preliminary data.</text>
</comment>
<dbReference type="AlphaFoldDB" id="A0A3L7JAQ5"/>
<proteinExistence type="predicted"/>
<keyword evidence="3" id="KW-1185">Reference proteome</keyword>
<name>A0A3L7JAQ5_9HYPH</name>